<keyword evidence="2 6" id="KW-0812">Transmembrane</keyword>
<dbReference type="Proteomes" id="UP000027120">
    <property type="component" value="Unassembled WGS sequence"/>
</dbReference>
<evidence type="ECO:0000256" key="6">
    <source>
        <dbReference type="SAM" id="Phobius"/>
    </source>
</evidence>
<dbReference type="InterPro" id="IPR039306">
    <property type="entry name" value="MYOB"/>
</dbReference>
<evidence type="ECO:0000256" key="3">
    <source>
        <dbReference type="ARBA" id="ARBA00022989"/>
    </source>
</evidence>
<feature type="transmembrane region" description="Helical" evidence="6">
    <location>
        <begin position="20"/>
        <end position="45"/>
    </location>
</feature>
<proteinExistence type="predicted"/>
<reference evidence="8 9" key="1">
    <citation type="submission" date="2014-04" db="EMBL/GenBank/DDBJ databases">
        <authorList>
            <consortium name="International Citrus Genome Consortium"/>
            <person name="Gmitter F."/>
            <person name="Chen C."/>
            <person name="Farmerie W."/>
            <person name="Harkins T."/>
            <person name="Desany B."/>
            <person name="Mohiuddin M."/>
            <person name="Kodira C."/>
            <person name="Borodovsky M."/>
            <person name="Lomsadze A."/>
            <person name="Burns P."/>
            <person name="Jenkins J."/>
            <person name="Prochnik S."/>
            <person name="Shu S."/>
            <person name="Chapman J."/>
            <person name="Pitluck S."/>
            <person name="Schmutz J."/>
            <person name="Rokhsar D."/>
        </authorList>
    </citation>
    <scope>NUCLEOTIDE SEQUENCE</scope>
</reference>
<evidence type="ECO:0000313" key="8">
    <source>
        <dbReference type="EMBL" id="KDO68503.1"/>
    </source>
</evidence>
<feature type="domain" description="GTD-binding" evidence="7">
    <location>
        <begin position="522"/>
        <end position="620"/>
    </location>
</feature>
<evidence type="ECO:0000256" key="5">
    <source>
        <dbReference type="SAM" id="Coils"/>
    </source>
</evidence>
<evidence type="ECO:0000256" key="2">
    <source>
        <dbReference type="ARBA" id="ARBA00022692"/>
    </source>
</evidence>
<dbReference type="InterPro" id="IPR007656">
    <property type="entry name" value="GTD-bd"/>
</dbReference>
<feature type="coiled-coil region" evidence="5">
    <location>
        <begin position="800"/>
        <end position="834"/>
    </location>
</feature>
<evidence type="ECO:0000259" key="7">
    <source>
        <dbReference type="PROSITE" id="PS51775"/>
    </source>
</evidence>
<keyword evidence="9" id="KW-1185">Reference proteome</keyword>
<dbReference type="EMBL" id="KK784894">
    <property type="protein sequence ID" value="KDO68503.1"/>
    <property type="molecule type" value="Genomic_DNA"/>
</dbReference>
<evidence type="ECO:0000256" key="1">
    <source>
        <dbReference type="ARBA" id="ARBA00004167"/>
    </source>
</evidence>
<evidence type="ECO:0000313" key="9">
    <source>
        <dbReference type="Proteomes" id="UP000027120"/>
    </source>
</evidence>
<dbReference type="AlphaFoldDB" id="A0A067FMA2"/>
<name>A0A067FMA2_CITSI</name>
<dbReference type="Pfam" id="PF04576">
    <property type="entry name" value="Zein-binding"/>
    <property type="match status" value="1"/>
</dbReference>
<sequence>MAVHGNSFVRAEKHVKGITAILTSIACEWFLIFLLLIDAVFSFLVTKFAHYCELQIPCILCSRLDHVLGNEKPEFYRNLLCSSHRSEISSLISCHIHGKLAAAHGMCDDCLLSFSTKSNSNLDVHRLFVGKLGFDPGSYSPQSLLPNGDFSTTSMSSRWCSCCSKPWKLRHNVERLLQQKSPATWVNKSNILLPHHLNHREYTKKIRGKSSGSAVTQHFGKSGSDPLSHVGYSELKITSDSEAEFLFSDDDDGSNVVCVINEAKDDVGRPQDTKGLTPDVSSWHGLCELNWQQPNQKTCSPLPELILLDDISPPSNTSELPGCVSPISHGLNPSAPTGPASVVDMSPSFDCLEAPVGASTENSANVTGTTDIAPATINQHEEMLKLLNETAEGLKDDLVQDSPAPVDPTYEDSNDVNKLALCGEGDDTSGLVAEQPIEKEVDRVRDALNLLPEQNSSAQGNHLSENYKINNVHGCGDQFQVNNDATSNGIQTPHKSVPVERTESAGLEYLDGSTVSEIEGESTIDRLKRQVEYDRRCMNALYKELDEERSAAAVAANEAMAMITRLQEEKSALHMDALQYLRMMEEQAEYDMEELEKANDLIAEKEKQIQDLEEELEYYRLKCPHESVMDIVSEENSKKENVYMENMSFEHIKDNVSVHSGSTYSEVSKGIEKPDVLMTSLSEFTDEKLYILQSLESLEKKLQSYAHNVIVHNISNGGCTEEAADRMHNQGEVSVKEGSSVNRHVDDNGYQLREDSVSNGSLPSQEGLNASVGVGQVVSKENNLVSNGKSGFTHYKNINLVSLENEISDLNERLEALEEDYNFLEHTLGLLENGNEGLLFVQEIARQLQEIRKIGVKRRCQSVS</sequence>
<keyword evidence="3 6" id="KW-1133">Transmembrane helix</keyword>
<dbReference type="PANTHER" id="PTHR31448">
    <property type="entry name" value="MYOSIN-BINDING PROTEIN 2"/>
    <property type="match status" value="1"/>
</dbReference>
<protein>
    <recommendedName>
        <fullName evidence="7">GTD-binding domain-containing protein</fullName>
    </recommendedName>
</protein>
<keyword evidence="5" id="KW-0175">Coiled coil</keyword>
<dbReference type="PROSITE" id="PS51775">
    <property type="entry name" value="GTD_BINDING"/>
    <property type="match status" value="1"/>
</dbReference>
<comment type="subcellular location">
    <subcellularLocation>
        <location evidence="1">Membrane</location>
        <topology evidence="1">Single-pass membrane protein</topology>
    </subcellularLocation>
</comment>
<dbReference type="STRING" id="2711.A0A067FMA2"/>
<dbReference type="GO" id="GO:0080115">
    <property type="term" value="F:myosin XI tail binding"/>
    <property type="evidence" value="ECO:0007669"/>
    <property type="project" value="UniProtKB-ARBA"/>
</dbReference>
<dbReference type="GO" id="GO:0016020">
    <property type="term" value="C:membrane"/>
    <property type="evidence" value="ECO:0007669"/>
    <property type="project" value="UniProtKB-SubCell"/>
</dbReference>
<keyword evidence="4 6" id="KW-0472">Membrane</keyword>
<accession>A0A067FMA2</accession>
<evidence type="ECO:0000256" key="4">
    <source>
        <dbReference type="ARBA" id="ARBA00023136"/>
    </source>
</evidence>
<dbReference type="PANTHER" id="PTHR31448:SF39">
    <property type="entry name" value="MYOSIN-BINDING PROTEIN 4-RELATED"/>
    <property type="match status" value="1"/>
</dbReference>
<feature type="coiled-coil region" evidence="5">
    <location>
        <begin position="585"/>
        <end position="622"/>
    </location>
</feature>
<gene>
    <name evidence="8" type="ORF">CISIN_1g002931mg</name>
</gene>
<organism evidence="8 9">
    <name type="scientific">Citrus sinensis</name>
    <name type="common">Sweet orange</name>
    <name type="synonym">Citrus aurantium var. sinensis</name>
    <dbReference type="NCBI Taxonomy" id="2711"/>
    <lineage>
        <taxon>Eukaryota</taxon>
        <taxon>Viridiplantae</taxon>
        <taxon>Streptophyta</taxon>
        <taxon>Embryophyta</taxon>
        <taxon>Tracheophyta</taxon>
        <taxon>Spermatophyta</taxon>
        <taxon>Magnoliopsida</taxon>
        <taxon>eudicotyledons</taxon>
        <taxon>Gunneridae</taxon>
        <taxon>Pentapetalae</taxon>
        <taxon>rosids</taxon>
        <taxon>malvids</taxon>
        <taxon>Sapindales</taxon>
        <taxon>Rutaceae</taxon>
        <taxon>Aurantioideae</taxon>
        <taxon>Citrus</taxon>
    </lineage>
</organism>
<dbReference type="SMR" id="A0A067FMA2"/>